<dbReference type="PANTHER" id="PTHR45138">
    <property type="entry name" value="REGULATORY COMPONENTS OF SENSORY TRANSDUCTION SYSTEM"/>
    <property type="match status" value="1"/>
</dbReference>
<dbReference type="CDD" id="cd01949">
    <property type="entry name" value="GGDEF"/>
    <property type="match status" value="1"/>
</dbReference>
<feature type="transmembrane region" description="Helical" evidence="2">
    <location>
        <begin position="44"/>
        <end position="63"/>
    </location>
</feature>
<evidence type="ECO:0000259" key="3">
    <source>
        <dbReference type="PROSITE" id="PS50887"/>
    </source>
</evidence>
<gene>
    <name evidence="4" type="ORF">ACFFVI_04130</name>
</gene>
<keyword evidence="4" id="KW-0808">Transferase</keyword>
<feature type="domain" description="GGDEF" evidence="3">
    <location>
        <begin position="218"/>
        <end position="353"/>
    </location>
</feature>
<dbReference type="Gene3D" id="3.30.70.270">
    <property type="match status" value="1"/>
</dbReference>
<accession>A0ABV5LPX8</accession>
<protein>
    <submittedName>
        <fullName evidence="4">Diguanylate cyclase</fullName>
        <ecNumber evidence="4">2.7.7.65</ecNumber>
    </submittedName>
</protein>
<evidence type="ECO:0000313" key="5">
    <source>
        <dbReference type="Proteomes" id="UP001589748"/>
    </source>
</evidence>
<dbReference type="Pfam" id="PF00990">
    <property type="entry name" value="GGDEF"/>
    <property type="match status" value="1"/>
</dbReference>
<evidence type="ECO:0000256" key="2">
    <source>
        <dbReference type="SAM" id="Phobius"/>
    </source>
</evidence>
<dbReference type="InterPro" id="IPR043128">
    <property type="entry name" value="Rev_trsase/Diguanyl_cyclase"/>
</dbReference>
<dbReference type="SMART" id="SM00267">
    <property type="entry name" value="GGDEF"/>
    <property type="match status" value="1"/>
</dbReference>
<dbReference type="InterPro" id="IPR050469">
    <property type="entry name" value="Diguanylate_Cyclase"/>
</dbReference>
<comment type="caution">
    <text evidence="4">The sequence shown here is derived from an EMBL/GenBank/DDBJ whole genome shotgun (WGS) entry which is preliminary data.</text>
</comment>
<organism evidence="4 5">
    <name type="scientific">Kineococcus gynurae</name>
    <dbReference type="NCBI Taxonomy" id="452979"/>
    <lineage>
        <taxon>Bacteria</taxon>
        <taxon>Bacillati</taxon>
        <taxon>Actinomycetota</taxon>
        <taxon>Actinomycetes</taxon>
        <taxon>Kineosporiales</taxon>
        <taxon>Kineosporiaceae</taxon>
        <taxon>Kineococcus</taxon>
    </lineage>
</organism>
<feature type="transmembrane region" description="Helical" evidence="2">
    <location>
        <begin position="75"/>
        <end position="93"/>
    </location>
</feature>
<keyword evidence="2" id="KW-0812">Transmembrane</keyword>
<dbReference type="RefSeq" id="WP_380134670.1">
    <property type="nucleotide sequence ID" value="NZ_JBHLUI010000002.1"/>
</dbReference>
<reference evidence="4 5" key="1">
    <citation type="submission" date="2024-09" db="EMBL/GenBank/DDBJ databases">
        <authorList>
            <person name="Sun Q."/>
            <person name="Mori K."/>
        </authorList>
    </citation>
    <scope>NUCLEOTIDE SEQUENCE [LARGE SCALE GENOMIC DNA]</scope>
    <source>
        <strain evidence="4 5">TISTR 1856</strain>
    </source>
</reference>
<name>A0ABV5LPX8_9ACTN</name>
<dbReference type="InterPro" id="IPR029787">
    <property type="entry name" value="Nucleotide_cyclase"/>
</dbReference>
<feature type="compositionally biased region" description="Basic and acidic residues" evidence="1">
    <location>
        <begin position="358"/>
        <end position="369"/>
    </location>
</feature>
<dbReference type="SUPFAM" id="SSF55073">
    <property type="entry name" value="Nucleotide cyclase"/>
    <property type="match status" value="1"/>
</dbReference>
<sequence length="377" mass="39351">MTEPDPLLGRPAVRARIEALAFTAMALLCVPGLLVALSRADLAAFLPVAVAVALWSSVAALAVRSLRRGQLVARGLVAVALATDTVLMTLSGLSPPRIGNITVAALALLALCAAAGLLVPPRWVPVTVVPALAGQVALLQAADAGAGAGRLVADVAGTVTLTLAVTGIIVWLGHERDRAAAALHRAATTDPLTGLLNRRGLDLAHRRLVAEPTGRTRPVLAVVVVDIDHFKSVNDRRGHEIGDEVLVTVARVLRESCRAGSDAVVRLGGEELAWLARWPSAEATVEAAERLRAEIARVTATTTEAVTVSAGVAADVPGPTHDETDLARLLNRADQALYCAKQEGRDRVRVAGAEATDTDGRRDRHRVALDDSPNGAR</sequence>
<dbReference type="Proteomes" id="UP001589748">
    <property type="component" value="Unassembled WGS sequence"/>
</dbReference>
<evidence type="ECO:0000313" key="4">
    <source>
        <dbReference type="EMBL" id="MFB9376150.1"/>
    </source>
</evidence>
<keyword evidence="5" id="KW-1185">Reference proteome</keyword>
<feature type="region of interest" description="Disordered" evidence="1">
    <location>
        <begin position="352"/>
        <end position="377"/>
    </location>
</feature>
<evidence type="ECO:0000256" key="1">
    <source>
        <dbReference type="SAM" id="MobiDB-lite"/>
    </source>
</evidence>
<dbReference type="EMBL" id="JBHMDM010000002">
    <property type="protein sequence ID" value="MFB9376150.1"/>
    <property type="molecule type" value="Genomic_DNA"/>
</dbReference>
<keyword evidence="4" id="KW-0548">Nucleotidyltransferase</keyword>
<keyword evidence="2" id="KW-1133">Transmembrane helix</keyword>
<keyword evidence="2" id="KW-0472">Membrane</keyword>
<dbReference type="GO" id="GO:0052621">
    <property type="term" value="F:diguanylate cyclase activity"/>
    <property type="evidence" value="ECO:0007669"/>
    <property type="project" value="UniProtKB-EC"/>
</dbReference>
<dbReference type="InterPro" id="IPR000160">
    <property type="entry name" value="GGDEF_dom"/>
</dbReference>
<dbReference type="NCBIfam" id="TIGR00254">
    <property type="entry name" value="GGDEF"/>
    <property type="match status" value="1"/>
</dbReference>
<proteinExistence type="predicted"/>
<dbReference type="PROSITE" id="PS50887">
    <property type="entry name" value="GGDEF"/>
    <property type="match status" value="1"/>
</dbReference>
<feature type="transmembrane region" description="Helical" evidence="2">
    <location>
        <begin position="99"/>
        <end position="119"/>
    </location>
</feature>
<dbReference type="PANTHER" id="PTHR45138:SF9">
    <property type="entry name" value="DIGUANYLATE CYCLASE DGCM-RELATED"/>
    <property type="match status" value="1"/>
</dbReference>
<feature type="transmembrane region" description="Helical" evidence="2">
    <location>
        <begin position="20"/>
        <end position="38"/>
    </location>
</feature>
<dbReference type="EC" id="2.7.7.65" evidence="4"/>